<evidence type="ECO:0000256" key="1">
    <source>
        <dbReference type="SAM" id="SignalP"/>
    </source>
</evidence>
<dbReference type="Gene3D" id="3.30.750.44">
    <property type="match status" value="1"/>
</dbReference>
<proteinExistence type="predicted"/>
<dbReference type="PANTHER" id="PTHR32060">
    <property type="entry name" value="TAIL-SPECIFIC PROTEASE"/>
    <property type="match status" value="1"/>
</dbReference>
<evidence type="ECO:0000259" key="2">
    <source>
        <dbReference type="PROSITE" id="PS50106"/>
    </source>
</evidence>
<keyword evidence="4" id="KW-1185">Reference proteome</keyword>
<gene>
    <name evidence="3" type="ORF">H8K55_01340</name>
</gene>
<feature type="signal peptide" evidence="1">
    <location>
        <begin position="1"/>
        <end position="26"/>
    </location>
</feature>
<reference evidence="3 4" key="1">
    <citation type="submission" date="2020-08" db="EMBL/GenBank/DDBJ databases">
        <title>Novel species isolated from subtropical streams in China.</title>
        <authorList>
            <person name="Lu H."/>
        </authorList>
    </citation>
    <scope>NUCLEOTIDE SEQUENCE [LARGE SCALE GENOMIC DNA]</scope>
    <source>
        <strain evidence="3 4">LX15W</strain>
    </source>
</reference>
<dbReference type="PROSITE" id="PS50106">
    <property type="entry name" value="PDZ"/>
    <property type="match status" value="1"/>
</dbReference>
<dbReference type="Pfam" id="PF13180">
    <property type="entry name" value="PDZ_2"/>
    <property type="match status" value="1"/>
</dbReference>
<dbReference type="Pfam" id="PF03572">
    <property type="entry name" value="Peptidase_S41"/>
    <property type="match status" value="1"/>
</dbReference>
<dbReference type="RefSeq" id="WP_186940214.1">
    <property type="nucleotide sequence ID" value="NZ_JACOGA010000001.1"/>
</dbReference>
<keyword evidence="1" id="KW-0732">Signal</keyword>
<dbReference type="SUPFAM" id="SSF52096">
    <property type="entry name" value="ClpP/crotonase"/>
    <property type="match status" value="1"/>
</dbReference>
<dbReference type="InterPro" id="IPR029045">
    <property type="entry name" value="ClpP/crotonase-like_dom_sf"/>
</dbReference>
<dbReference type="InterPro" id="IPR005151">
    <property type="entry name" value="Tail-specific_protease"/>
</dbReference>
<dbReference type="PANTHER" id="PTHR32060:SF30">
    <property type="entry name" value="CARBOXY-TERMINAL PROCESSING PROTEASE CTPA"/>
    <property type="match status" value="1"/>
</dbReference>
<feature type="chain" id="PRO_5046541040" evidence="1">
    <location>
        <begin position="27"/>
        <end position="463"/>
    </location>
</feature>
<dbReference type="CDD" id="cd07562">
    <property type="entry name" value="Peptidase_S41_TRI"/>
    <property type="match status" value="1"/>
</dbReference>
<dbReference type="Gene3D" id="3.90.226.10">
    <property type="entry name" value="2-enoyl-CoA Hydratase, Chain A, domain 1"/>
    <property type="match status" value="1"/>
</dbReference>
<dbReference type="PROSITE" id="PS51257">
    <property type="entry name" value="PROKAR_LIPOPROTEIN"/>
    <property type="match status" value="1"/>
</dbReference>
<comment type="caution">
    <text evidence="3">The sequence shown here is derived from an EMBL/GenBank/DDBJ whole genome shotgun (WGS) entry which is preliminary data.</text>
</comment>
<dbReference type="Pfam" id="PF14684">
    <property type="entry name" value="Tricorn_C1"/>
    <property type="match status" value="1"/>
</dbReference>
<protein>
    <submittedName>
        <fullName evidence="3">PDZ domain-containing protein</fullName>
    </submittedName>
</protein>
<dbReference type="SMART" id="SM00245">
    <property type="entry name" value="TSPc"/>
    <property type="match status" value="1"/>
</dbReference>
<feature type="domain" description="PDZ" evidence="2">
    <location>
        <begin position="122"/>
        <end position="172"/>
    </location>
</feature>
<accession>A0ABR6Y6H4</accession>
<dbReference type="Proteomes" id="UP000624279">
    <property type="component" value="Unassembled WGS sequence"/>
</dbReference>
<dbReference type="Gene3D" id="2.30.42.10">
    <property type="match status" value="1"/>
</dbReference>
<sequence length="463" mass="49903">MHKINLQSWFKRGLSLGLLQLLLACAAIDPNHILTRRLGNDAPPAGVALDTDTRQRAYDFVWNRVNEAYVDPNLNGVDWKKVGQEYQPKVLSAPTDDAFWKNLDNMVGELGDAHTRVLSAKQYAYDKDKRSYTVGLGVADLGGELIVTSVAKDSPAEKAGILKGNKIVSVEGIKANDWWQLQLSKARKNSTERARFKTVKRILNSGDLDAPSDAVALQIERNDGTQIDVNLLRTDLPRKDSLNSKMLADEVGYLRLTGFDASLGKELEATYDKVRTAKGLVIDLRGNGGGALNLSLAMMNQLVQGKIAIGKRITRTGKPATLFFGLISTGKLELELQGVKNPYLGPVVVLVDSDSASASEFFAGSLQSIGRAKIIGETSCGCLLGYMGYANVPGGGALAYSELDFAPVNGRRIEGVGVIPDQTVSVTRADLLLNKDAGLEAAVQMLKGMQQESVVKLAGSAQN</sequence>
<dbReference type="InterPro" id="IPR036034">
    <property type="entry name" value="PDZ_sf"/>
</dbReference>
<dbReference type="InterPro" id="IPR001478">
    <property type="entry name" value="PDZ"/>
</dbReference>
<evidence type="ECO:0000313" key="4">
    <source>
        <dbReference type="Proteomes" id="UP000624279"/>
    </source>
</evidence>
<dbReference type="SUPFAM" id="SSF50156">
    <property type="entry name" value="PDZ domain-like"/>
    <property type="match status" value="1"/>
</dbReference>
<name>A0ABR6Y6H4_9BURK</name>
<evidence type="ECO:0000313" key="3">
    <source>
        <dbReference type="EMBL" id="MBC3872217.1"/>
    </source>
</evidence>
<dbReference type="SMART" id="SM00228">
    <property type="entry name" value="PDZ"/>
    <property type="match status" value="1"/>
</dbReference>
<dbReference type="InterPro" id="IPR028204">
    <property type="entry name" value="Tricorn_C1"/>
</dbReference>
<organism evidence="3 4">
    <name type="scientific">Undibacterium flavidum</name>
    <dbReference type="NCBI Taxonomy" id="2762297"/>
    <lineage>
        <taxon>Bacteria</taxon>
        <taxon>Pseudomonadati</taxon>
        <taxon>Pseudomonadota</taxon>
        <taxon>Betaproteobacteria</taxon>
        <taxon>Burkholderiales</taxon>
        <taxon>Oxalobacteraceae</taxon>
        <taxon>Undibacterium</taxon>
    </lineage>
</organism>
<dbReference type="EMBL" id="JACOGA010000001">
    <property type="protein sequence ID" value="MBC3872217.1"/>
    <property type="molecule type" value="Genomic_DNA"/>
</dbReference>